<dbReference type="AlphaFoldDB" id="A0AA35RYU1"/>
<evidence type="ECO:0000313" key="5">
    <source>
        <dbReference type="EMBL" id="CAI8020265.1"/>
    </source>
</evidence>
<dbReference type="InterPro" id="IPR000361">
    <property type="entry name" value="ATAP_core_dom"/>
</dbReference>
<evidence type="ECO:0000313" key="6">
    <source>
        <dbReference type="Proteomes" id="UP001174909"/>
    </source>
</evidence>
<evidence type="ECO:0000259" key="3">
    <source>
        <dbReference type="Pfam" id="PF01106"/>
    </source>
</evidence>
<dbReference type="InterPro" id="IPR034904">
    <property type="entry name" value="FSCA_dom_sf"/>
</dbReference>
<feature type="domain" description="Core" evidence="4">
    <location>
        <begin position="16"/>
        <end position="109"/>
    </location>
</feature>
<comment type="similarity">
    <text evidence="2">Belongs to the HesB/IscA family.</text>
</comment>
<keyword evidence="6" id="KW-1185">Reference proteome</keyword>
<dbReference type="NCBIfam" id="TIGR00049">
    <property type="entry name" value="iron-sulfur cluster assembly accessory protein"/>
    <property type="match status" value="1"/>
</dbReference>
<protein>
    <submittedName>
        <fullName evidence="5">Fe/S biogenesis protein NfuA</fullName>
    </submittedName>
</protein>
<dbReference type="InterPro" id="IPR016092">
    <property type="entry name" value="ATAP"/>
</dbReference>
<feature type="domain" description="NIF system FeS cluster assembly NifU C-terminal" evidence="3">
    <location>
        <begin position="120"/>
        <end position="186"/>
    </location>
</feature>
<accession>A0AA35RYU1</accession>
<comment type="caution">
    <text evidence="5">The sequence shown here is derived from an EMBL/GenBank/DDBJ whole genome shotgun (WGS) entry which is preliminary data.</text>
</comment>
<comment type="similarity">
    <text evidence="1">Belongs to the NifU family.</text>
</comment>
<organism evidence="5 6">
    <name type="scientific">Geodia barretti</name>
    <name type="common">Barrett's horny sponge</name>
    <dbReference type="NCBI Taxonomy" id="519541"/>
    <lineage>
        <taxon>Eukaryota</taxon>
        <taxon>Metazoa</taxon>
        <taxon>Porifera</taxon>
        <taxon>Demospongiae</taxon>
        <taxon>Heteroscleromorpha</taxon>
        <taxon>Tetractinellida</taxon>
        <taxon>Astrophorina</taxon>
        <taxon>Geodiidae</taxon>
        <taxon>Geodia</taxon>
    </lineage>
</organism>
<dbReference type="Pfam" id="PF01106">
    <property type="entry name" value="NifU"/>
    <property type="match status" value="1"/>
</dbReference>
<dbReference type="InterPro" id="IPR035903">
    <property type="entry name" value="HesB-like_dom_sf"/>
</dbReference>
<dbReference type="EMBL" id="CASHTH010001812">
    <property type="protein sequence ID" value="CAI8020265.1"/>
    <property type="molecule type" value="Genomic_DNA"/>
</dbReference>
<proteinExistence type="inferred from homology"/>
<dbReference type="GO" id="GO:0005506">
    <property type="term" value="F:iron ion binding"/>
    <property type="evidence" value="ECO:0007669"/>
    <property type="project" value="InterPro"/>
</dbReference>
<dbReference type="GO" id="GO:0016226">
    <property type="term" value="P:iron-sulfur cluster assembly"/>
    <property type="evidence" value="ECO:0007669"/>
    <property type="project" value="InterPro"/>
</dbReference>
<dbReference type="SUPFAM" id="SSF89360">
    <property type="entry name" value="HesB-like domain"/>
    <property type="match status" value="1"/>
</dbReference>
<dbReference type="PANTHER" id="PTHR11178">
    <property type="entry name" value="IRON-SULFUR CLUSTER SCAFFOLD PROTEIN NFU-RELATED"/>
    <property type="match status" value="1"/>
</dbReference>
<dbReference type="Proteomes" id="UP001174909">
    <property type="component" value="Unassembled WGS sequence"/>
</dbReference>
<dbReference type="Pfam" id="PF01521">
    <property type="entry name" value="Fe-S_biosyn"/>
    <property type="match status" value="1"/>
</dbReference>
<dbReference type="Gene3D" id="2.60.300.12">
    <property type="entry name" value="HesB-like domain"/>
    <property type="match status" value="1"/>
</dbReference>
<gene>
    <name evidence="5" type="ORF">GBAR_LOCUS12125</name>
</gene>
<dbReference type="GO" id="GO:0051536">
    <property type="term" value="F:iron-sulfur cluster binding"/>
    <property type="evidence" value="ECO:0007669"/>
    <property type="project" value="InterPro"/>
</dbReference>
<dbReference type="InterPro" id="IPR001075">
    <property type="entry name" value="NIF_FeS_clus_asmbl_NifU_C"/>
</dbReference>
<evidence type="ECO:0000256" key="1">
    <source>
        <dbReference type="ARBA" id="ARBA00006420"/>
    </source>
</evidence>
<sequence length="204" mass="22026">MKNFLKKLTGNETALLTVTEAAQEKIHVVMEAEEAEVEGLRISIQGRTATGFQYSLGLATEAQANDIVVECGNFNVLVDAESAPDLKGVVIDYVDDLNSSGFNIENPNAPTWDNPKAQQIQELIDERINPAVAAHGGQIELLNVEEDSIYIHMGGGCQGCGMADVTLKHGIEAMVQEVFPEIKHVIDTTDHASGNNPYYSPSKG</sequence>
<evidence type="ECO:0000259" key="4">
    <source>
        <dbReference type="Pfam" id="PF01521"/>
    </source>
</evidence>
<reference evidence="5" key="1">
    <citation type="submission" date="2023-03" db="EMBL/GenBank/DDBJ databases">
        <authorList>
            <person name="Steffen K."/>
            <person name="Cardenas P."/>
        </authorList>
    </citation>
    <scope>NUCLEOTIDE SEQUENCE</scope>
</reference>
<evidence type="ECO:0000256" key="2">
    <source>
        <dbReference type="ARBA" id="ARBA00006718"/>
    </source>
</evidence>
<dbReference type="PANTHER" id="PTHR11178:SF51">
    <property type="entry name" value="FE_S BIOGENESIS PROTEIN NFUA"/>
    <property type="match status" value="1"/>
</dbReference>
<dbReference type="SUPFAM" id="SSF117916">
    <property type="entry name" value="Fe-S cluster assembly (FSCA) domain-like"/>
    <property type="match status" value="1"/>
</dbReference>
<dbReference type="Gene3D" id="3.30.300.130">
    <property type="entry name" value="Fe-S cluster assembly (FSCA)"/>
    <property type="match status" value="1"/>
</dbReference>
<name>A0AA35RYU1_GEOBA</name>